<dbReference type="PANTHER" id="PTHR46173:SF1">
    <property type="entry name" value="CCA TRNA NUCLEOTIDYLTRANSFERASE 1, MITOCHONDRIAL"/>
    <property type="match status" value="1"/>
</dbReference>
<evidence type="ECO:0000256" key="2">
    <source>
        <dbReference type="ARBA" id="ARBA00022679"/>
    </source>
</evidence>
<feature type="domain" description="HD" evidence="9">
    <location>
        <begin position="231"/>
        <end position="319"/>
    </location>
</feature>
<feature type="domain" description="Poly A polymerase head" evidence="8">
    <location>
        <begin position="17"/>
        <end position="132"/>
    </location>
</feature>
<evidence type="ECO:0000259" key="10">
    <source>
        <dbReference type="Pfam" id="PF12627"/>
    </source>
</evidence>
<gene>
    <name evidence="11" type="ORF">MM415B01009_0023</name>
</gene>
<dbReference type="Pfam" id="PF12627">
    <property type="entry name" value="PolyA_pol_RNAbd"/>
    <property type="match status" value="1"/>
</dbReference>
<evidence type="ECO:0000313" key="11">
    <source>
        <dbReference type="EMBL" id="QJA61022.1"/>
    </source>
</evidence>
<dbReference type="InterPro" id="IPR003607">
    <property type="entry name" value="HD/PDEase_dom"/>
</dbReference>
<dbReference type="InterPro" id="IPR043519">
    <property type="entry name" value="NT_sf"/>
</dbReference>
<dbReference type="NCBIfam" id="TIGR00277">
    <property type="entry name" value="HDIG"/>
    <property type="match status" value="1"/>
</dbReference>
<dbReference type="InterPro" id="IPR006674">
    <property type="entry name" value="HD_domain"/>
</dbReference>
<evidence type="ECO:0000256" key="1">
    <source>
        <dbReference type="ARBA" id="ARBA00001946"/>
    </source>
</evidence>
<protein>
    <submittedName>
        <fullName evidence="11">Putative poly-A polymerase domain containing protein</fullName>
    </submittedName>
</protein>
<dbReference type="GO" id="GO:0008033">
    <property type="term" value="P:tRNA processing"/>
    <property type="evidence" value="ECO:0007669"/>
    <property type="project" value="UniProtKB-KW"/>
</dbReference>
<dbReference type="InterPro" id="IPR050264">
    <property type="entry name" value="Bact_CCA-adding_enz_type3_sf"/>
</dbReference>
<evidence type="ECO:0000259" key="8">
    <source>
        <dbReference type="Pfam" id="PF01743"/>
    </source>
</evidence>
<evidence type="ECO:0000256" key="4">
    <source>
        <dbReference type="ARBA" id="ARBA00022695"/>
    </source>
</evidence>
<comment type="cofactor">
    <cofactor evidence="1">
        <name>Mg(2+)</name>
        <dbReference type="ChEBI" id="CHEBI:18420"/>
    </cofactor>
</comment>
<keyword evidence="6" id="KW-0547">Nucleotide-binding</keyword>
<keyword evidence="4" id="KW-0548">Nucleotidyltransferase</keyword>
<dbReference type="Gene3D" id="3.30.460.10">
    <property type="entry name" value="Beta Polymerase, domain 2"/>
    <property type="match status" value="1"/>
</dbReference>
<dbReference type="PANTHER" id="PTHR46173">
    <property type="entry name" value="CCA TRNA NUCLEOTIDYLTRANSFERASE 1, MITOCHONDRIAL"/>
    <property type="match status" value="1"/>
</dbReference>
<dbReference type="Gene3D" id="1.10.3090.10">
    <property type="entry name" value="cca-adding enzyme, domain 2"/>
    <property type="match status" value="1"/>
</dbReference>
<dbReference type="GO" id="GO:0016779">
    <property type="term" value="F:nucleotidyltransferase activity"/>
    <property type="evidence" value="ECO:0007669"/>
    <property type="project" value="UniProtKB-KW"/>
</dbReference>
<accession>A0A6M3IWL5</accession>
<dbReference type="CDD" id="cd00077">
    <property type="entry name" value="HDc"/>
    <property type="match status" value="1"/>
</dbReference>
<dbReference type="Pfam" id="PF01966">
    <property type="entry name" value="HD"/>
    <property type="match status" value="1"/>
</dbReference>
<dbReference type="CDD" id="cd05398">
    <property type="entry name" value="NT_ClassII-CCAase"/>
    <property type="match status" value="1"/>
</dbReference>
<sequence>MEPKEIVRTLEISGYEAYFIGGFVRDVLCQKNPKDIDIVTSARPDDINRIFPFLCHIRGVGKSFGVMLVDDTEVATYRKDVYGGDKPIEYAMTLEEDTQRRDFTINALAMDSNGKIKDFHNGVSDLNNKIIRFIGDPNQRIYEDPNRMLRACRFVAQLDFNLHDSTLCAIRNNSRLMSDVAPERICKELMTVLENVQNSSKFFIATFQSDILKYVFKSMIRAIGLSQNKYHLESLFTHLMRAGDAITTRKPLVKLAAYLHDTGKSYTKIFDSEKNDYTFLRHEQIGEKIVAKELTKLKFSNDEIQTVSKLVGLHMRSGMFSSKAVRKIMRKLDEYGLDYKDYLRMKFADKKAKYPFNPMPLAIAKKMVGGFYKVLDNNEPFSIRHLEVNGHDVMGILGIKPSPKVGEVLLKLFNRVLENPELNKRDILLKLIVDFG</sequence>
<evidence type="ECO:0000259" key="9">
    <source>
        <dbReference type="Pfam" id="PF01966"/>
    </source>
</evidence>
<keyword evidence="5" id="KW-0479">Metal-binding</keyword>
<proteinExistence type="predicted"/>
<organism evidence="11">
    <name type="scientific">viral metagenome</name>
    <dbReference type="NCBI Taxonomy" id="1070528"/>
    <lineage>
        <taxon>unclassified sequences</taxon>
        <taxon>metagenomes</taxon>
        <taxon>organismal metagenomes</taxon>
    </lineage>
</organism>
<keyword evidence="7" id="KW-0460">Magnesium</keyword>
<name>A0A6M3IWL5_9ZZZZ</name>
<dbReference type="InterPro" id="IPR006675">
    <property type="entry name" value="HDIG_dom"/>
</dbReference>
<dbReference type="GO" id="GO:0046872">
    <property type="term" value="F:metal ion binding"/>
    <property type="evidence" value="ECO:0007669"/>
    <property type="project" value="UniProtKB-KW"/>
</dbReference>
<dbReference type="Gene3D" id="1.10.246.80">
    <property type="match status" value="1"/>
</dbReference>
<dbReference type="InterPro" id="IPR032828">
    <property type="entry name" value="PolyA_RNA-bd"/>
</dbReference>
<keyword evidence="2" id="KW-0808">Transferase</keyword>
<evidence type="ECO:0000256" key="6">
    <source>
        <dbReference type="ARBA" id="ARBA00022741"/>
    </source>
</evidence>
<dbReference type="GO" id="GO:0000166">
    <property type="term" value="F:nucleotide binding"/>
    <property type="evidence" value="ECO:0007669"/>
    <property type="project" value="UniProtKB-KW"/>
</dbReference>
<dbReference type="SUPFAM" id="SSF81891">
    <property type="entry name" value="Poly A polymerase C-terminal region-like"/>
    <property type="match status" value="1"/>
</dbReference>
<feature type="domain" description="tRNA nucleotidyltransferase/poly(A) polymerase RNA and SrmB- binding" evidence="10">
    <location>
        <begin position="159"/>
        <end position="219"/>
    </location>
</feature>
<keyword evidence="3" id="KW-0819">tRNA processing</keyword>
<dbReference type="EMBL" id="MT141428">
    <property type="protein sequence ID" value="QJA61022.1"/>
    <property type="molecule type" value="Genomic_DNA"/>
</dbReference>
<dbReference type="AlphaFoldDB" id="A0A6M3IWL5"/>
<evidence type="ECO:0000256" key="7">
    <source>
        <dbReference type="ARBA" id="ARBA00022842"/>
    </source>
</evidence>
<reference evidence="11" key="1">
    <citation type="submission" date="2020-03" db="EMBL/GenBank/DDBJ databases">
        <title>The deep terrestrial virosphere.</title>
        <authorList>
            <person name="Holmfeldt K."/>
            <person name="Nilsson E."/>
            <person name="Simone D."/>
            <person name="Lopez-Fernandez M."/>
            <person name="Wu X."/>
            <person name="de Brujin I."/>
            <person name="Lundin D."/>
            <person name="Andersson A."/>
            <person name="Bertilsson S."/>
            <person name="Dopson M."/>
        </authorList>
    </citation>
    <scope>NUCLEOTIDE SEQUENCE</scope>
    <source>
        <strain evidence="11">MM415B01009</strain>
    </source>
</reference>
<dbReference type="Pfam" id="PF01743">
    <property type="entry name" value="PolyA_pol"/>
    <property type="match status" value="1"/>
</dbReference>
<dbReference type="InterPro" id="IPR002646">
    <property type="entry name" value="PolA_pol_head_dom"/>
</dbReference>
<evidence type="ECO:0000256" key="3">
    <source>
        <dbReference type="ARBA" id="ARBA00022694"/>
    </source>
</evidence>
<dbReference type="GO" id="GO:0000049">
    <property type="term" value="F:tRNA binding"/>
    <property type="evidence" value="ECO:0007669"/>
    <property type="project" value="TreeGrafter"/>
</dbReference>
<dbReference type="SUPFAM" id="SSF81301">
    <property type="entry name" value="Nucleotidyltransferase"/>
    <property type="match status" value="1"/>
</dbReference>
<evidence type="ECO:0000256" key="5">
    <source>
        <dbReference type="ARBA" id="ARBA00022723"/>
    </source>
</evidence>